<evidence type="ECO:0000313" key="1">
    <source>
        <dbReference type="EMBL" id="MUU78706.1"/>
    </source>
</evidence>
<gene>
    <name evidence="1" type="ORF">GN138_09640</name>
</gene>
<organism evidence="1 2">
    <name type="scientific">Winogradskyella endarachnes</name>
    <dbReference type="NCBI Taxonomy" id="2681965"/>
    <lineage>
        <taxon>Bacteria</taxon>
        <taxon>Pseudomonadati</taxon>
        <taxon>Bacteroidota</taxon>
        <taxon>Flavobacteriia</taxon>
        <taxon>Flavobacteriales</taxon>
        <taxon>Flavobacteriaceae</taxon>
        <taxon>Winogradskyella</taxon>
    </lineage>
</organism>
<accession>A0A6L6UAZ5</accession>
<dbReference type="AlphaFoldDB" id="A0A6L6UAZ5"/>
<keyword evidence="2" id="KW-1185">Reference proteome</keyword>
<reference evidence="1 2" key="1">
    <citation type="submission" date="2019-12" db="EMBL/GenBank/DDBJ databases">
        <authorList>
            <person name="Li J."/>
        </authorList>
    </citation>
    <scope>NUCLEOTIDE SEQUENCE [LARGE SCALE GENOMIC DNA]</scope>
    <source>
        <strain evidence="1 2">HL2-2</strain>
    </source>
</reference>
<proteinExistence type="predicted"/>
<protein>
    <submittedName>
        <fullName evidence="1">Uncharacterized protein</fullName>
    </submittedName>
</protein>
<dbReference type="EMBL" id="WOWS01000003">
    <property type="protein sequence ID" value="MUU78706.1"/>
    <property type="molecule type" value="Genomic_DNA"/>
</dbReference>
<name>A0A6L6UAZ5_9FLAO</name>
<dbReference type="Proteomes" id="UP000478208">
    <property type="component" value="Unassembled WGS sequence"/>
</dbReference>
<comment type="caution">
    <text evidence="1">The sequence shown here is derived from an EMBL/GenBank/DDBJ whole genome shotgun (WGS) entry which is preliminary data.</text>
</comment>
<evidence type="ECO:0000313" key="2">
    <source>
        <dbReference type="Proteomes" id="UP000478208"/>
    </source>
</evidence>
<sequence length="119" mass="14038">MTTLFVLTIFFLGHLCVFFCFKSSIQKQKITNDYLNRKELTKNRISELENTAIDNKRLLLNKNLKQLEFISEFEMYLEDKTLEKCSLEFLQEFNKIKLEAQLSTLKATNLLSSDFRLVA</sequence>
<dbReference type="RefSeq" id="WP_157363590.1">
    <property type="nucleotide sequence ID" value="NZ_WOWS01000003.1"/>
</dbReference>